<reference evidence="1 2" key="1">
    <citation type="journal article" date="2019" name="Sci. Rep.">
        <title>Orb-weaving spider Araneus ventricosus genome elucidates the spidroin gene catalogue.</title>
        <authorList>
            <person name="Kono N."/>
            <person name="Nakamura H."/>
            <person name="Ohtoshi R."/>
            <person name="Moran D.A.P."/>
            <person name="Shinohara A."/>
            <person name="Yoshida Y."/>
            <person name="Fujiwara M."/>
            <person name="Mori M."/>
            <person name="Tomita M."/>
            <person name="Arakawa K."/>
        </authorList>
    </citation>
    <scope>NUCLEOTIDE SEQUENCE [LARGE SCALE GENOMIC DNA]</scope>
</reference>
<feature type="non-terminal residue" evidence="1">
    <location>
        <position position="1"/>
    </location>
</feature>
<gene>
    <name evidence="1" type="ORF">AVEN_243991_1</name>
</gene>
<comment type="caution">
    <text evidence="1">The sequence shown here is derived from an EMBL/GenBank/DDBJ whole genome shotgun (WGS) entry which is preliminary data.</text>
</comment>
<proteinExistence type="predicted"/>
<dbReference type="Proteomes" id="UP000499080">
    <property type="component" value="Unassembled WGS sequence"/>
</dbReference>
<dbReference type="EMBL" id="BGPR01066699">
    <property type="protein sequence ID" value="GBO41178.1"/>
    <property type="molecule type" value="Genomic_DNA"/>
</dbReference>
<keyword evidence="2" id="KW-1185">Reference proteome</keyword>
<evidence type="ECO:0000313" key="2">
    <source>
        <dbReference type="Proteomes" id="UP000499080"/>
    </source>
</evidence>
<evidence type="ECO:0000313" key="1">
    <source>
        <dbReference type="EMBL" id="GBO41178.1"/>
    </source>
</evidence>
<protein>
    <submittedName>
        <fullName evidence="1">Uncharacterized protein</fullName>
    </submittedName>
</protein>
<organism evidence="1 2">
    <name type="scientific">Araneus ventricosus</name>
    <name type="common">Orbweaver spider</name>
    <name type="synonym">Epeira ventricosa</name>
    <dbReference type="NCBI Taxonomy" id="182803"/>
    <lineage>
        <taxon>Eukaryota</taxon>
        <taxon>Metazoa</taxon>
        <taxon>Ecdysozoa</taxon>
        <taxon>Arthropoda</taxon>
        <taxon>Chelicerata</taxon>
        <taxon>Arachnida</taxon>
        <taxon>Araneae</taxon>
        <taxon>Araneomorphae</taxon>
        <taxon>Entelegynae</taxon>
        <taxon>Araneoidea</taxon>
        <taxon>Araneidae</taxon>
        <taxon>Araneus</taxon>
    </lineage>
</organism>
<sequence>IHSEFAILSMTFELGFQRACFGSSSPVMSALMKAWLSRKPRDEEELLLPLLQSLEASVSVM</sequence>
<dbReference type="AlphaFoldDB" id="A0A4Y2WWH8"/>
<name>A0A4Y2WWH8_ARAVE</name>
<accession>A0A4Y2WWH8</accession>